<protein>
    <submittedName>
        <fullName evidence="1">Uncharacterized protein</fullName>
    </submittedName>
</protein>
<organism evidence="1">
    <name type="scientific">Myoviridae sp. ctv9K3</name>
    <dbReference type="NCBI Taxonomy" id="2825203"/>
    <lineage>
        <taxon>Viruses</taxon>
        <taxon>Duplodnaviria</taxon>
        <taxon>Heunggongvirae</taxon>
        <taxon>Uroviricota</taxon>
        <taxon>Caudoviricetes</taxon>
    </lineage>
</organism>
<sequence length="72" mass="7731">MINIKAIATATDGSVKRMAITYDVINDEGKVISANAKLNRVVIDQSALEAIDILEQLAQESIKTALSDNAEN</sequence>
<proteinExistence type="predicted"/>
<reference evidence="1" key="1">
    <citation type="journal article" date="2021" name="Proc. Natl. Acad. Sci. U.S.A.">
        <title>A Catalog of Tens of Thousands of Viruses from Human Metagenomes Reveals Hidden Associations with Chronic Diseases.</title>
        <authorList>
            <person name="Tisza M.J."/>
            <person name="Buck C.B."/>
        </authorList>
    </citation>
    <scope>NUCLEOTIDE SEQUENCE</scope>
    <source>
        <strain evidence="1">Ctv9K3</strain>
    </source>
</reference>
<accession>A0A8S5PZU8</accession>
<dbReference type="EMBL" id="BK015541">
    <property type="protein sequence ID" value="DAE12035.1"/>
    <property type="molecule type" value="Genomic_DNA"/>
</dbReference>
<name>A0A8S5PZU8_9CAUD</name>
<evidence type="ECO:0000313" key="1">
    <source>
        <dbReference type="EMBL" id="DAE12035.1"/>
    </source>
</evidence>